<dbReference type="SUPFAM" id="SSF54534">
    <property type="entry name" value="FKBP-like"/>
    <property type="match status" value="1"/>
</dbReference>
<dbReference type="AlphaFoldDB" id="R0JRH4"/>
<evidence type="ECO:0000313" key="9">
    <source>
        <dbReference type="Proteomes" id="UP000016935"/>
    </source>
</evidence>
<dbReference type="RefSeq" id="XP_008028225.1">
    <property type="nucleotide sequence ID" value="XM_008030034.1"/>
</dbReference>
<dbReference type="eggNOG" id="KOG0544">
    <property type="taxonomic scope" value="Eukaryota"/>
</dbReference>
<evidence type="ECO:0000256" key="3">
    <source>
        <dbReference type="ARBA" id="ARBA00023110"/>
    </source>
</evidence>
<dbReference type="InterPro" id="IPR001179">
    <property type="entry name" value="PPIase_FKBP_dom"/>
</dbReference>
<dbReference type="GeneID" id="19405979"/>
<keyword evidence="3 6" id="KW-0697">Rotamase</keyword>
<evidence type="ECO:0000256" key="6">
    <source>
        <dbReference type="PROSITE-ProRule" id="PRU00277"/>
    </source>
</evidence>
<evidence type="ECO:0000259" key="7">
    <source>
        <dbReference type="PROSITE" id="PS50059"/>
    </source>
</evidence>
<comment type="catalytic activity">
    <reaction evidence="1 6">
        <text>[protein]-peptidylproline (omega=180) = [protein]-peptidylproline (omega=0)</text>
        <dbReference type="Rhea" id="RHEA:16237"/>
        <dbReference type="Rhea" id="RHEA-COMP:10747"/>
        <dbReference type="Rhea" id="RHEA-COMP:10748"/>
        <dbReference type="ChEBI" id="CHEBI:83833"/>
        <dbReference type="ChEBI" id="CHEBI:83834"/>
        <dbReference type="EC" id="5.2.1.8"/>
    </reaction>
</comment>
<keyword evidence="9" id="KW-1185">Reference proteome</keyword>
<proteinExistence type="inferred from homology"/>
<keyword evidence="4 6" id="KW-0413">Isomerase</keyword>
<gene>
    <name evidence="8" type="ORF">SETTUDRAFT_92552</name>
</gene>
<dbReference type="GO" id="GO:0003755">
    <property type="term" value="F:peptidyl-prolyl cis-trans isomerase activity"/>
    <property type="evidence" value="ECO:0007669"/>
    <property type="project" value="UniProtKB-KW"/>
</dbReference>
<dbReference type="OrthoDB" id="1902587at2759"/>
<accession>R0JRH4</accession>
<evidence type="ECO:0000256" key="4">
    <source>
        <dbReference type="ARBA" id="ARBA00023235"/>
    </source>
</evidence>
<evidence type="ECO:0000256" key="5">
    <source>
        <dbReference type="ARBA" id="ARBA00038106"/>
    </source>
</evidence>
<dbReference type="InterPro" id="IPR046357">
    <property type="entry name" value="PPIase_dom_sf"/>
</dbReference>
<evidence type="ECO:0000256" key="1">
    <source>
        <dbReference type="ARBA" id="ARBA00000971"/>
    </source>
</evidence>
<dbReference type="PANTHER" id="PTHR10516:SF447">
    <property type="entry name" value="FK506-BINDING PROTEIN 1B"/>
    <property type="match status" value="1"/>
</dbReference>
<dbReference type="Proteomes" id="UP000016935">
    <property type="component" value="Unassembled WGS sequence"/>
</dbReference>
<dbReference type="PROSITE" id="PS50059">
    <property type="entry name" value="FKBP_PPIASE"/>
    <property type="match status" value="1"/>
</dbReference>
<evidence type="ECO:0000313" key="8">
    <source>
        <dbReference type="EMBL" id="EOA83713.1"/>
    </source>
</evidence>
<dbReference type="HOGENOM" id="CLU_013615_12_1_1"/>
<name>R0JRH4_EXST2</name>
<dbReference type="InterPro" id="IPR050689">
    <property type="entry name" value="FKBP-type_PPIase"/>
</dbReference>
<sequence>MGVEKTVARPGNGTDFPKKNDEICVEYTGWLYDDEAPDNKGTQFDTSLGRGDLTTPIGAGRVIRGWDEGILGSDEIPPMSLGEIATLTITSDYAYGSRGFPGHIPANAKLIFDVELKAINVVTQQLNCRIMREPPLPPPNRIIVSRVVGTRLRYADVRRNPDSVRLVQ</sequence>
<protein>
    <recommendedName>
        <fullName evidence="2 6">peptidylprolyl isomerase</fullName>
        <ecNumber evidence="2 6">5.2.1.8</ecNumber>
    </recommendedName>
</protein>
<reference evidence="8 9" key="2">
    <citation type="journal article" date="2013" name="PLoS Genet.">
        <title>Comparative genome structure, secondary metabolite, and effector coding capacity across Cochliobolus pathogens.</title>
        <authorList>
            <person name="Condon B.J."/>
            <person name="Leng Y."/>
            <person name="Wu D."/>
            <person name="Bushley K.E."/>
            <person name="Ohm R.A."/>
            <person name="Otillar R."/>
            <person name="Martin J."/>
            <person name="Schackwitz W."/>
            <person name="Grimwood J."/>
            <person name="MohdZainudin N."/>
            <person name="Xue C."/>
            <person name="Wang R."/>
            <person name="Manning V.A."/>
            <person name="Dhillon B."/>
            <person name="Tu Z.J."/>
            <person name="Steffenson B.J."/>
            <person name="Salamov A."/>
            <person name="Sun H."/>
            <person name="Lowry S."/>
            <person name="LaButti K."/>
            <person name="Han J."/>
            <person name="Copeland A."/>
            <person name="Lindquist E."/>
            <person name="Barry K."/>
            <person name="Schmutz J."/>
            <person name="Baker S.E."/>
            <person name="Ciuffetti L.M."/>
            <person name="Grigoriev I.V."/>
            <person name="Zhong S."/>
            <person name="Turgeon B.G."/>
        </authorList>
    </citation>
    <scope>NUCLEOTIDE SEQUENCE [LARGE SCALE GENOMIC DNA]</scope>
    <source>
        <strain evidence="9">28A</strain>
    </source>
</reference>
<dbReference type="Gene3D" id="3.10.50.40">
    <property type="match status" value="1"/>
</dbReference>
<dbReference type="STRING" id="671987.R0JRH4"/>
<feature type="domain" description="PPIase FKBP-type" evidence="7">
    <location>
        <begin position="20"/>
        <end position="120"/>
    </location>
</feature>
<dbReference type="EMBL" id="KB908814">
    <property type="protein sequence ID" value="EOA83713.1"/>
    <property type="molecule type" value="Genomic_DNA"/>
</dbReference>
<dbReference type="GO" id="GO:0005737">
    <property type="term" value="C:cytoplasm"/>
    <property type="evidence" value="ECO:0007669"/>
    <property type="project" value="TreeGrafter"/>
</dbReference>
<evidence type="ECO:0000256" key="2">
    <source>
        <dbReference type="ARBA" id="ARBA00013194"/>
    </source>
</evidence>
<reference evidence="8 9" key="1">
    <citation type="journal article" date="2012" name="PLoS Pathog.">
        <title>Diverse lifestyles and strategies of plant pathogenesis encoded in the genomes of eighteen Dothideomycetes fungi.</title>
        <authorList>
            <person name="Ohm R.A."/>
            <person name="Feau N."/>
            <person name="Henrissat B."/>
            <person name="Schoch C.L."/>
            <person name="Horwitz B.A."/>
            <person name="Barry K.W."/>
            <person name="Condon B.J."/>
            <person name="Copeland A.C."/>
            <person name="Dhillon B."/>
            <person name="Glaser F."/>
            <person name="Hesse C.N."/>
            <person name="Kosti I."/>
            <person name="LaButti K."/>
            <person name="Lindquist E.A."/>
            <person name="Lucas S."/>
            <person name="Salamov A.A."/>
            <person name="Bradshaw R.E."/>
            <person name="Ciuffetti L."/>
            <person name="Hamelin R.C."/>
            <person name="Kema G.H.J."/>
            <person name="Lawrence C."/>
            <person name="Scott J.A."/>
            <person name="Spatafora J.W."/>
            <person name="Turgeon B.G."/>
            <person name="de Wit P.J.G.M."/>
            <person name="Zhong S."/>
            <person name="Goodwin S.B."/>
            <person name="Grigoriev I.V."/>
        </authorList>
    </citation>
    <scope>NUCLEOTIDE SEQUENCE [LARGE SCALE GENOMIC DNA]</scope>
    <source>
        <strain evidence="9">28A</strain>
    </source>
</reference>
<comment type="similarity">
    <text evidence="5">Belongs to the FKBP-type PPIase family. FKBP1 subfamily.</text>
</comment>
<dbReference type="Pfam" id="PF00254">
    <property type="entry name" value="FKBP_C"/>
    <property type="match status" value="1"/>
</dbReference>
<organism evidence="8 9">
    <name type="scientific">Exserohilum turcicum (strain 28A)</name>
    <name type="common">Northern leaf blight fungus</name>
    <name type="synonym">Setosphaeria turcica</name>
    <dbReference type="NCBI Taxonomy" id="671987"/>
    <lineage>
        <taxon>Eukaryota</taxon>
        <taxon>Fungi</taxon>
        <taxon>Dikarya</taxon>
        <taxon>Ascomycota</taxon>
        <taxon>Pezizomycotina</taxon>
        <taxon>Dothideomycetes</taxon>
        <taxon>Pleosporomycetidae</taxon>
        <taxon>Pleosporales</taxon>
        <taxon>Pleosporineae</taxon>
        <taxon>Pleosporaceae</taxon>
        <taxon>Exserohilum</taxon>
    </lineage>
</organism>
<dbReference type="PANTHER" id="PTHR10516">
    <property type="entry name" value="PEPTIDYL-PROLYL CIS-TRANS ISOMERASE"/>
    <property type="match status" value="1"/>
</dbReference>
<dbReference type="EC" id="5.2.1.8" evidence="2 6"/>